<dbReference type="GeneID" id="17260810"/>
<dbReference type="HOGENOM" id="CLU_2034763_0_0_1"/>
<dbReference type="InterPro" id="IPR027443">
    <property type="entry name" value="IPNS-like_sf"/>
</dbReference>
<dbReference type="KEGG" id="ehx:EMIHUDRAFT_61840"/>
<dbReference type="InterPro" id="IPR039038">
    <property type="entry name" value="ASPH"/>
</dbReference>
<comment type="similarity">
    <text evidence="1">Belongs to the aspartyl/asparaginyl beta-hydroxylase family.</text>
</comment>
<dbReference type="STRING" id="2903.R1DKG9"/>
<dbReference type="Gene3D" id="2.60.120.330">
    <property type="entry name" value="B-lactam Antibiotic, Isopenicillin N Synthase, Chain"/>
    <property type="match status" value="1"/>
</dbReference>
<reference evidence="3" key="2">
    <citation type="submission" date="2024-10" db="UniProtKB">
        <authorList>
            <consortium name="EnsemblProtists"/>
        </authorList>
    </citation>
    <scope>IDENTIFICATION</scope>
</reference>
<dbReference type="RefSeq" id="XP_005767394.1">
    <property type="nucleotide sequence ID" value="XM_005767337.1"/>
</dbReference>
<sequence length="122" mass="13863">MKGRQLTDELAGAHLLPHCGSTNARLTAHLPLIVPDGCEIRVGDEVRHPRVGELLIFDDSYEHEVWNRHPTDVRVVLLIRFWHPDIAPAKYAVTKRAMRRAVVRHRRNTCLPPLDVSLTPPS</sequence>
<evidence type="ECO:0000313" key="3">
    <source>
        <dbReference type="EnsemblProtists" id="EOD14965"/>
    </source>
</evidence>
<dbReference type="PANTHER" id="PTHR12366:SF29">
    <property type="entry name" value="ASPARTYL BETA-HYDROXYLASE, ISOFORM L"/>
    <property type="match status" value="1"/>
</dbReference>
<dbReference type="eggNOG" id="KOG3696">
    <property type="taxonomic scope" value="Eukaryota"/>
</dbReference>
<reference evidence="4" key="1">
    <citation type="journal article" date="2013" name="Nature">
        <title>Pan genome of the phytoplankton Emiliania underpins its global distribution.</title>
        <authorList>
            <person name="Read B.A."/>
            <person name="Kegel J."/>
            <person name="Klute M.J."/>
            <person name="Kuo A."/>
            <person name="Lefebvre S.C."/>
            <person name="Maumus F."/>
            <person name="Mayer C."/>
            <person name="Miller J."/>
            <person name="Monier A."/>
            <person name="Salamov A."/>
            <person name="Young J."/>
            <person name="Aguilar M."/>
            <person name="Claverie J.M."/>
            <person name="Frickenhaus S."/>
            <person name="Gonzalez K."/>
            <person name="Herman E.K."/>
            <person name="Lin Y.C."/>
            <person name="Napier J."/>
            <person name="Ogata H."/>
            <person name="Sarno A.F."/>
            <person name="Shmutz J."/>
            <person name="Schroeder D."/>
            <person name="de Vargas C."/>
            <person name="Verret F."/>
            <person name="von Dassow P."/>
            <person name="Valentin K."/>
            <person name="Van de Peer Y."/>
            <person name="Wheeler G."/>
            <person name="Dacks J.B."/>
            <person name="Delwiche C.F."/>
            <person name="Dyhrman S.T."/>
            <person name="Glockner G."/>
            <person name="John U."/>
            <person name="Richards T."/>
            <person name="Worden A.Z."/>
            <person name="Zhang X."/>
            <person name="Grigoriev I.V."/>
            <person name="Allen A.E."/>
            <person name="Bidle K."/>
            <person name="Borodovsky M."/>
            <person name="Bowler C."/>
            <person name="Brownlee C."/>
            <person name="Cock J.M."/>
            <person name="Elias M."/>
            <person name="Gladyshev V.N."/>
            <person name="Groth M."/>
            <person name="Guda C."/>
            <person name="Hadaegh A."/>
            <person name="Iglesias-Rodriguez M.D."/>
            <person name="Jenkins J."/>
            <person name="Jones B.M."/>
            <person name="Lawson T."/>
            <person name="Leese F."/>
            <person name="Lindquist E."/>
            <person name="Lobanov A."/>
            <person name="Lomsadze A."/>
            <person name="Malik S.B."/>
            <person name="Marsh M.E."/>
            <person name="Mackinder L."/>
            <person name="Mock T."/>
            <person name="Mueller-Roeber B."/>
            <person name="Pagarete A."/>
            <person name="Parker M."/>
            <person name="Probert I."/>
            <person name="Quesneville H."/>
            <person name="Raines C."/>
            <person name="Rensing S.A."/>
            <person name="Riano-Pachon D.M."/>
            <person name="Richier S."/>
            <person name="Rokitta S."/>
            <person name="Shiraiwa Y."/>
            <person name="Soanes D.M."/>
            <person name="van der Giezen M."/>
            <person name="Wahlund T.M."/>
            <person name="Williams B."/>
            <person name="Wilson W."/>
            <person name="Wolfe G."/>
            <person name="Wurch L.L."/>
        </authorList>
    </citation>
    <scope>NUCLEOTIDE SEQUENCE</scope>
</reference>
<dbReference type="PaxDb" id="2903-EOD14965"/>
<dbReference type="InterPro" id="IPR007803">
    <property type="entry name" value="Asp/Arg/Pro-Hydrxlase"/>
</dbReference>
<dbReference type="PANTHER" id="PTHR12366">
    <property type="entry name" value="ASPARTYL/ASPARAGINYL BETA-HYDROXYLASE"/>
    <property type="match status" value="1"/>
</dbReference>
<evidence type="ECO:0000313" key="4">
    <source>
        <dbReference type="Proteomes" id="UP000013827"/>
    </source>
</evidence>
<accession>A0A0D3IUN0</accession>
<organism evidence="3 4">
    <name type="scientific">Emiliania huxleyi (strain CCMP1516)</name>
    <dbReference type="NCBI Taxonomy" id="280463"/>
    <lineage>
        <taxon>Eukaryota</taxon>
        <taxon>Haptista</taxon>
        <taxon>Haptophyta</taxon>
        <taxon>Prymnesiophyceae</taxon>
        <taxon>Isochrysidales</taxon>
        <taxon>Noelaerhabdaceae</taxon>
        <taxon>Emiliania</taxon>
    </lineage>
</organism>
<dbReference type="AlphaFoldDB" id="A0A0D3IUN0"/>
<name>A0A0D3IUN0_EMIH1</name>
<evidence type="ECO:0000259" key="2">
    <source>
        <dbReference type="Pfam" id="PF05118"/>
    </source>
</evidence>
<dbReference type="GO" id="GO:0062101">
    <property type="term" value="F:peptidyl-aspartic acid 3-dioxygenase activity"/>
    <property type="evidence" value="ECO:0007669"/>
    <property type="project" value="InterPro"/>
</dbReference>
<dbReference type="Proteomes" id="UP000013827">
    <property type="component" value="Unassembled WGS sequence"/>
</dbReference>
<dbReference type="Pfam" id="PF05118">
    <property type="entry name" value="Asp_Arg_Hydrox"/>
    <property type="match status" value="1"/>
</dbReference>
<dbReference type="EnsemblProtists" id="EOD14965">
    <property type="protein sequence ID" value="EOD14965"/>
    <property type="gene ID" value="EMIHUDRAFT_61840"/>
</dbReference>
<keyword evidence="4" id="KW-1185">Reference proteome</keyword>
<evidence type="ECO:0000256" key="1">
    <source>
        <dbReference type="ARBA" id="ARBA00007730"/>
    </source>
</evidence>
<dbReference type="SUPFAM" id="SSF51197">
    <property type="entry name" value="Clavaminate synthase-like"/>
    <property type="match status" value="1"/>
</dbReference>
<dbReference type="GO" id="GO:0005783">
    <property type="term" value="C:endoplasmic reticulum"/>
    <property type="evidence" value="ECO:0007669"/>
    <property type="project" value="TreeGrafter"/>
</dbReference>
<feature type="domain" description="Aspartyl/asparaginy/proline hydroxylase" evidence="2">
    <location>
        <begin position="11"/>
        <end position="84"/>
    </location>
</feature>
<protein>
    <recommendedName>
        <fullName evidence="2">Aspartyl/asparaginy/proline hydroxylase domain-containing protein</fullName>
    </recommendedName>
</protein>
<proteinExistence type="inferred from homology"/>